<accession>A0A5J9WNK6</accession>
<dbReference type="Gene3D" id="3.30.710.10">
    <property type="entry name" value="Potassium Channel Kv1.1, Chain A"/>
    <property type="match status" value="1"/>
</dbReference>
<keyword evidence="5" id="KW-1185">Reference proteome</keyword>
<sequence>MIDHGASGSPPAHVHPVEFGFSLLDQAGNPVPKFTRATAKVCSFNQSRRQGFADFIRHKDLEASGCLKDDKFTVMCDLTVVRNLNHWPGRNIDNDDDGGVAPPPVVVPPSDLHHHLTDLLWKKKEGKDVTISQQDRVPPVCVRWLLAARSPVFEAELLPAAKKDNKSALRRIEIRGVDPHVFKAMLHCMYTDTLLPVTEGTGAVAMAEGLLEAAHMFKLERLKLMCEETLCKRIDVGTVAGILAVAEQHGCRDLKAACVEFITRPGNLKAVMETEGFQKMKAACPGVVMEIVMKQLA</sequence>
<dbReference type="PANTHER" id="PTHR26379">
    <property type="entry name" value="BTB/POZ AND MATH DOMAIN-CONTAINING PROTEIN 1"/>
    <property type="match status" value="1"/>
</dbReference>
<dbReference type="Pfam" id="PF00651">
    <property type="entry name" value="BTB"/>
    <property type="match status" value="1"/>
</dbReference>
<dbReference type="CDD" id="cd00121">
    <property type="entry name" value="MATH"/>
    <property type="match status" value="1"/>
</dbReference>
<dbReference type="SUPFAM" id="SSF54695">
    <property type="entry name" value="POZ domain"/>
    <property type="match status" value="1"/>
</dbReference>
<comment type="caution">
    <text evidence="4">The sequence shown here is derived from an EMBL/GenBank/DDBJ whole genome shotgun (WGS) entry which is preliminary data.</text>
</comment>
<proteinExistence type="inferred from homology"/>
<dbReference type="InterPro" id="IPR000210">
    <property type="entry name" value="BTB/POZ_dom"/>
</dbReference>
<evidence type="ECO:0000259" key="3">
    <source>
        <dbReference type="SMART" id="SM00225"/>
    </source>
</evidence>
<comment type="similarity">
    <text evidence="2">Belongs to the Tdpoz family.</text>
</comment>
<dbReference type="Gramene" id="TVU49768">
    <property type="protein sequence ID" value="TVU49768"/>
    <property type="gene ID" value="EJB05_01104"/>
</dbReference>
<dbReference type="SMART" id="SM00225">
    <property type="entry name" value="BTB"/>
    <property type="match status" value="1"/>
</dbReference>
<protein>
    <recommendedName>
        <fullName evidence="3">BTB domain-containing protein</fullName>
    </recommendedName>
</protein>
<evidence type="ECO:0000313" key="5">
    <source>
        <dbReference type="Proteomes" id="UP000324897"/>
    </source>
</evidence>
<dbReference type="InterPro" id="IPR045005">
    <property type="entry name" value="BPM1-6"/>
</dbReference>
<feature type="non-terminal residue" evidence="4">
    <location>
        <position position="1"/>
    </location>
</feature>
<dbReference type="Gene3D" id="2.60.210.10">
    <property type="entry name" value="Apoptosis, Tumor Necrosis Factor Receptor Associated Protein 2, Chain A"/>
    <property type="match status" value="1"/>
</dbReference>
<dbReference type="InterPro" id="IPR056423">
    <property type="entry name" value="BACK_BPM_SPOP"/>
</dbReference>
<dbReference type="Proteomes" id="UP000324897">
    <property type="component" value="Chromosome 6"/>
</dbReference>
<dbReference type="GO" id="GO:0016567">
    <property type="term" value="P:protein ubiquitination"/>
    <property type="evidence" value="ECO:0007669"/>
    <property type="project" value="InterPro"/>
</dbReference>
<feature type="domain" description="BTB" evidence="3">
    <location>
        <begin position="127"/>
        <end position="234"/>
    </location>
</feature>
<evidence type="ECO:0000256" key="1">
    <source>
        <dbReference type="ARBA" id="ARBA00004906"/>
    </source>
</evidence>
<dbReference type="OrthoDB" id="6359816at2759"/>
<gene>
    <name evidence="4" type="ORF">EJB05_01104</name>
</gene>
<name>A0A5J9WNK6_9POAL</name>
<dbReference type="InterPro" id="IPR011333">
    <property type="entry name" value="SKP1/BTB/POZ_sf"/>
</dbReference>
<dbReference type="EMBL" id="RWGY01000002">
    <property type="protein sequence ID" value="TVU49768.1"/>
    <property type="molecule type" value="Genomic_DNA"/>
</dbReference>
<dbReference type="Pfam" id="PF22486">
    <property type="entry name" value="MATH_2"/>
    <property type="match status" value="1"/>
</dbReference>
<dbReference type="Gene3D" id="1.25.40.420">
    <property type="match status" value="1"/>
</dbReference>
<dbReference type="InterPro" id="IPR008974">
    <property type="entry name" value="TRAF-like"/>
</dbReference>
<comment type="pathway">
    <text evidence="1">Protein modification; protein ubiquitination.</text>
</comment>
<dbReference type="SUPFAM" id="SSF49599">
    <property type="entry name" value="TRAF domain-like"/>
    <property type="match status" value="1"/>
</dbReference>
<dbReference type="InterPro" id="IPR002083">
    <property type="entry name" value="MATH/TRAF_dom"/>
</dbReference>
<dbReference type="PANTHER" id="PTHR26379:SF355">
    <property type="entry name" value="BTB DOMAIN-CONTAINING PROTEIN"/>
    <property type="match status" value="1"/>
</dbReference>
<organism evidence="4 5">
    <name type="scientific">Eragrostis curvula</name>
    <name type="common">weeping love grass</name>
    <dbReference type="NCBI Taxonomy" id="38414"/>
    <lineage>
        <taxon>Eukaryota</taxon>
        <taxon>Viridiplantae</taxon>
        <taxon>Streptophyta</taxon>
        <taxon>Embryophyta</taxon>
        <taxon>Tracheophyta</taxon>
        <taxon>Spermatophyta</taxon>
        <taxon>Magnoliopsida</taxon>
        <taxon>Liliopsida</taxon>
        <taxon>Poales</taxon>
        <taxon>Poaceae</taxon>
        <taxon>PACMAD clade</taxon>
        <taxon>Chloridoideae</taxon>
        <taxon>Eragrostideae</taxon>
        <taxon>Eragrostidinae</taxon>
        <taxon>Eragrostis</taxon>
    </lineage>
</organism>
<evidence type="ECO:0000313" key="4">
    <source>
        <dbReference type="EMBL" id="TVU49768.1"/>
    </source>
</evidence>
<evidence type="ECO:0000256" key="2">
    <source>
        <dbReference type="ARBA" id="ARBA00010846"/>
    </source>
</evidence>
<dbReference type="AlphaFoldDB" id="A0A5J9WNK6"/>
<reference evidence="4 5" key="1">
    <citation type="journal article" date="2019" name="Sci. Rep.">
        <title>A high-quality genome of Eragrostis curvula grass provides insights into Poaceae evolution and supports new strategies to enhance forage quality.</title>
        <authorList>
            <person name="Carballo J."/>
            <person name="Santos B.A.C.M."/>
            <person name="Zappacosta D."/>
            <person name="Garbus I."/>
            <person name="Selva J.P."/>
            <person name="Gallo C.A."/>
            <person name="Diaz A."/>
            <person name="Albertini E."/>
            <person name="Caccamo M."/>
            <person name="Echenique V."/>
        </authorList>
    </citation>
    <scope>NUCLEOTIDE SEQUENCE [LARGE SCALE GENOMIC DNA]</scope>
    <source>
        <strain evidence="5">cv. Victoria</strain>
        <tissue evidence="4">Leaf</tissue>
    </source>
</reference>
<dbReference type="Pfam" id="PF24570">
    <property type="entry name" value="BACK_BPM_SPOP"/>
    <property type="match status" value="1"/>
</dbReference>